<feature type="region of interest" description="Disordered" evidence="1">
    <location>
        <begin position="1"/>
        <end position="31"/>
    </location>
</feature>
<feature type="compositionally biased region" description="Polar residues" evidence="1">
    <location>
        <begin position="22"/>
        <end position="31"/>
    </location>
</feature>
<reference evidence="2" key="1">
    <citation type="journal article" date="2014" name="Front. Microbiol.">
        <title>High frequency of phylogenetically diverse reductive dehalogenase-homologous genes in deep subseafloor sedimentary metagenomes.</title>
        <authorList>
            <person name="Kawai M."/>
            <person name="Futagami T."/>
            <person name="Toyoda A."/>
            <person name="Takaki Y."/>
            <person name="Nishi S."/>
            <person name="Hori S."/>
            <person name="Arai W."/>
            <person name="Tsubouchi T."/>
            <person name="Morono Y."/>
            <person name="Uchiyama I."/>
            <person name="Ito T."/>
            <person name="Fujiyama A."/>
            <person name="Inagaki F."/>
            <person name="Takami H."/>
        </authorList>
    </citation>
    <scope>NUCLEOTIDE SEQUENCE</scope>
    <source>
        <strain evidence="2">Expedition CK06-06</strain>
    </source>
</reference>
<gene>
    <name evidence="2" type="ORF">S12H4_60973</name>
</gene>
<dbReference type="EMBL" id="BARW01040307">
    <property type="protein sequence ID" value="GAJ17190.1"/>
    <property type="molecule type" value="Genomic_DNA"/>
</dbReference>
<protein>
    <submittedName>
        <fullName evidence="2">Uncharacterized protein</fullName>
    </submittedName>
</protein>
<sequence>MTTAFSHELGHGPPRYIPKPTPSNQKGAKPM</sequence>
<name>X1VYD0_9ZZZZ</name>
<evidence type="ECO:0000313" key="2">
    <source>
        <dbReference type="EMBL" id="GAJ17190.1"/>
    </source>
</evidence>
<dbReference type="AlphaFoldDB" id="X1VYD0"/>
<comment type="caution">
    <text evidence="2">The sequence shown here is derived from an EMBL/GenBank/DDBJ whole genome shotgun (WGS) entry which is preliminary data.</text>
</comment>
<organism evidence="2">
    <name type="scientific">marine sediment metagenome</name>
    <dbReference type="NCBI Taxonomy" id="412755"/>
    <lineage>
        <taxon>unclassified sequences</taxon>
        <taxon>metagenomes</taxon>
        <taxon>ecological metagenomes</taxon>
    </lineage>
</organism>
<evidence type="ECO:0000256" key="1">
    <source>
        <dbReference type="SAM" id="MobiDB-lite"/>
    </source>
</evidence>
<accession>X1VYD0</accession>
<proteinExistence type="predicted"/>
<feature type="non-terminal residue" evidence="2">
    <location>
        <position position="31"/>
    </location>
</feature>